<feature type="region of interest" description="Disordered" evidence="5">
    <location>
        <begin position="113"/>
        <end position="134"/>
    </location>
</feature>
<evidence type="ECO:0000256" key="3">
    <source>
        <dbReference type="ARBA" id="ARBA00022989"/>
    </source>
</evidence>
<comment type="subcellular location">
    <subcellularLocation>
        <location evidence="1">Membrane</location>
        <topology evidence="1">Single-pass membrane protein</topology>
    </subcellularLocation>
</comment>
<evidence type="ECO:0000256" key="1">
    <source>
        <dbReference type="ARBA" id="ARBA00004167"/>
    </source>
</evidence>
<reference evidence="7 8" key="1">
    <citation type="submission" date="2018-01" db="EMBL/GenBank/DDBJ databases">
        <title>Genomic Encyclopedia of Archaeal and Bacterial Type Strains, Phase II (KMG-II): from individual species to whole genera.</title>
        <authorList>
            <person name="Goeker M."/>
        </authorList>
    </citation>
    <scope>NUCLEOTIDE SEQUENCE [LARGE SCALE GENOMIC DNA]</scope>
    <source>
        <strain evidence="7 8">DSM 17023</strain>
    </source>
</reference>
<feature type="domain" description="Translocation and assembly module TamB C-terminal" evidence="6">
    <location>
        <begin position="1099"/>
        <end position="1448"/>
    </location>
</feature>
<feature type="compositionally biased region" description="Polar residues" evidence="5">
    <location>
        <begin position="125"/>
        <end position="134"/>
    </location>
</feature>
<protein>
    <submittedName>
        <fullName evidence="7">Translocation and assembly module TamB</fullName>
    </submittedName>
</protein>
<gene>
    <name evidence="7" type="ORF">CLV41_110188</name>
</gene>
<keyword evidence="4" id="KW-0472">Membrane</keyword>
<keyword evidence="2" id="KW-0812">Transmembrane</keyword>
<proteinExistence type="predicted"/>
<keyword evidence="8" id="KW-1185">Reference proteome</keyword>
<dbReference type="GO" id="GO:0005886">
    <property type="term" value="C:plasma membrane"/>
    <property type="evidence" value="ECO:0007669"/>
    <property type="project" value="InterPro"/>
</dbReference>
<evidence type="ECO:0000313" key="7">
    <source>
        <dbReference type="EMBL" id="POF29184.1"/>
    </source>
</evidence>
<dbReference type="Pfam" id="PF04357">
    <property type="entry name" value="TamB"/>
    <property type="match status" value="1"/>
</dbReference>
<dbReference type="Proteomes" id="UP000236959">
    <property type="component" value="Unassembled WGS sequence"/>
</dbReference>
<keyword evidence="3" id="KW-1133">Transmembrane helix</keyword>
<comment type="caution">
    <text evidence="7">The sequence shown here is derived from an EMBL/GenBank/DDBJ whole genome shotgun (WGS) entry which is preliminary data.</text>
</comment>
<dbReference type="PANTHER" id="PTHR36985:SF1">
    <property type="entry name" value="TRANSLOCATION AND ASSEMBLY MODULE SUBUNIT TAMB"/>
    <property type="match status" value="1"/>
</dbReference>
<dbReference type="PANTHER" id="PTHR36985">
    <property type="entry name" value="TRANSLOCATION AND ASSEMBLY MODULE SUBUNIT TAMB"/>
    <property type="match status" value="1"/>
</dbReference>
<sequence>MRFLKLSLRIFGFLIALAIIVPILAIAAMQVSAGRAFVSGVVSNLVSTDGRIVRVEGLYLGFGLNGGLERLTVADEAGVWLAADRITLSWNPLQLISGELDISSVTAGQVDLERQPSAPQDEAASASSKSDGSTGFSLPVDVTLDSFRLGEINLGPALLGTPVSLNASGSGAFAANPALLTAHLDVHRIDGVDAGLIAAAEFEPAAEKLAFDITVSEPRGGLAARLLEVPDLPALRLELKGDGPLTNWAAKLNLALDGRTTVTGSARIEEDTGGRHLSFDLDGDLAPLAPPEVQAFLLGTTNASGQARFSGDFAPQSAQLALTTRTVSLNASADLTSAEINATANLSVSAGENALIAVELANRRIAFGPVKADFTVSGQRSSADWSSEVSIASFQTAEVRTGEMDLKASGSGANLTPTVMTSPFRFSLAIAGLEGLTKETAPLSGPVSLQGNGTADGKNKSLQIAGFSVSTTAGQANLTDSEISASKIDARGRLSVPDLAMFSGLAGRNLAGSLAGTFSADLDPDTLTGSATGALVLRELKTDVSQADALLTGESNVDLTLDLAGRDDVTVKSLAVKNEALEIRGNAHYQKASLTSDLTVRLEDLSKVDPRLEGGLALDVRSSGPLGALEVQANATSQQILLAGTPLDDLSFSADATADPAAPTAAVKGTASLNGQPIAVDVVLTSKDGGADVEPLSIRLAGNTVTGALSIADVDKPVETLKGDLKIDAPDLASLSPLLLTDISGRLQGTLSANPQDRTLAVDVTGADIGIPSVSFSNLKLKANVAAPYAPENITADIQLAGLLTDATPIHSADISVTPDGDGTAITAQVAMDRDNRDGLTLKARVSELDSGAYVLALQELALHYQGLTSALKQPTTISYSGGEAIIDPLELRLGNGSLSVAGKAGQSLDLTAKLKSVPLNLANAFLPSLGLGGTLSGSVAAKGSASSPEAEWTVTGASLTSSDLSNNSLTALDLTSSGSLKSNEITQTTRVSDPNGLNLTAAGTIGLSRPNALSISLEGTVPLAVVRRPLLDAGLRGEGSISLQGTVTGNVADPSYQITATPADLKITSLTTGLTAQNIGGTVSVSSDQAVLNGIAGDLATGGTFSAEGTVGMKDGLTADIALKLNNGRYVDPGLVTADIDADLKISGPLASPAGSALIDGKVTINKADISIPENLPGAIPPVDVRHVNASKAVQQQAAELGGGSRQTGTQERRFPPRLDILLSAPGRIFVRGRGLDAELQGELKIVGTTTAPQAIGAFSLRRGQLDILTRRLLFSHGTATFEGSLTPVIDFAATTSVSDTTITVSVSGAADDPQIAFTSSPELPQDEVLALLLFGKSVGNLSPTQIARLAAAIATLTGGNDNGPLASIRKSLGLDAIDVNTNGENGPSVSVGKYINDNIYLGVEQGTGTSSSRVQVDIDLNRGLKVRGEVGADGSSKAGIFFEKEY</sequence>
<dbReference type="OrthoDB" id="7784409at2"/>
<evidence type="ECO:0000256" key="4">
    <source>
        <dbReference type="ARBA" id="ARBA00023136"/>
    </source>
</evidence>
<name>A0A2S3UNC9_9HYPH</name>
<evidence type="ECO:0000259" key="6">
    <source>
        <dbReference type="Pfam" id="PF04357"/>
    </source>
</evidence>
<evidence type="ECO:0000256" key="2">
    <source>
        <dbReference type="ARBA" id="ARBA00022692"/>
    </source>
</evidence>
<dbReference type="InterPro" id="IPR007452">
    <property type="entry name" value="TamB_C"/>
</dbReference>
<dbReference type="RefSeq" id="WP_103224335.1">
    <property type="nucleotide sequence ID" value="NZ_PPCN01000010.1"/>
</dbReference>
<organism evidence="7 8">
    <name type="scientific">Roseibium marinum</name>
    <dbReference type="NCBI Taxonomy" id="281252"/>
    <lineage>
        <taxon>Bacteria</taxon>
        <taxon>Pseudomonadati</taxon>
        <taxon>Pseudomonadota</taxon>
        <taxon>Alphaproteobacteria</taxon>
        <taxon>Hyphomicrobiales</taxon>
        <taxon>Stappiaceae</taxon>
        <taxon>Roseibium</taxon>
    </lineage>
</organism>
<evidence type="ECO:0000256" key="5">
    <source>
        <dbReference type="SAM" id="MobiDB-lite"/>
    </source>
</evidence>
<dbReference type="GO" id="GO:0009306">
    <property type="term" value="P:protein secretion"/>
    <property type="evidence" value="ECO:0007669"/>
    <property type="project" value="InterPro"/>
</dbReference>
<dbReference type="EMBL" id="PPCN01000010">
    <property type="protein sequence ID" value="POF29184.1"/>
    <property type="molecule type" value="Genomic_DNA"/>
</dbReference>
<evidence type="ECO:0000313" key="8">
    <source>
        <dbReference type="Proteomes" id="UP000236959"/>
    </source>
</evidence>
<accession>A0A2S3UNC9</accession>